<sequence length="94" mass="10228">MKKLILSSAAAIALGSGALFAQTAEQGVRVAPGHFCADNKCMRFSDDLRSVSIQARVPVSVTQYELSANPVITREIYREIFMLALRQDGVGVDR</sequence>
<proteinExistence type="predicted"/>
<accession>A0A420DI66</accession>
<keyword evidence="3" id="KW-1185">Reference proteome</keyword>
<evidence type="ECO:0000313" key="3">
    <source>
        <dbReference type="Proteomes" id="UP000284407"/>
    </source>
</evidence>
<protein>
    <submittedName>
        <fullName evidence="2">Uncharacterized protein</fullName>
    </submittedName>
</protein>
<dbReference type="AlphaFoldDB" id="A0A420DI66"/>
<feature type="chain" id="PRO_5019512009" evidence="1">
    <location>
        <begin position="22"/>
        <end position="94"/>
    </location>
</feature>
<name>A0A420DI66_9RHOB</name>
<evidence type="ECO:0000256" key="1">
    <source>
        <dbReference type="SAM" id="SignalP"/>
    </source>
</evidence>
<feature type="signal peptide" evidence="1">
    <location>
        <begin position="1"/>
        <end position="21"/>
    </location>
</feature>
<reference evidence="2 3" key="1">
    <citation type="submission" date="2018-09" db="EMBL/GenBank/DDBJ databases">
        <title>Genomic Encyclopedia of Archaeal and Bacterial Type Strains, Phase II (KMG-II): from individual species to whole genera.</title>
        <authorList>
            <person name="Goeker M."/>
        </authorList>
    </citation>
    <scope>NUCLEOTIDE SEQUENCE [LARGE SCALE GENOMIC DNA]</scope>
    <source>
        <strain evidence="2 3">DSM 11458</strain>
    </source>
</reference>
<gene>
    <name evidence="2" type="ORF">C8N30_2999</name>
</gene>
<organism evidence="2 3">
    <name type="scientific">Sulfitobacter guttiformis</name>
    <dbReference type="NCBI Taxonomy" id="74349"/>
    <lineage>
        <taxon>Bacteria</taxon>
        <taxon>Pseudomonadati</taxon>
        <taxon>Pseudomonadota</taxon>
        <taxon>Alphaproteobacteria</taxon>
        <taxon>Rhodobacterales</taxon>
        <taxon>Roseobacteraceae</taxon>
        <taxon>Sulfitobacter</taxon>
    </lineage>
</organism>
<keyword evidence="1" id="KW-0732">Signal</keyword>
<dbReference type="RefSeq" id="WP_025062063.1">
    <property type="nucleotide sequence ID" value="NZ_RAQK01000002.1"/>
</dbReference>
<dbReference type="EMBL" id="RAQK01000002">
    <property type="protein sequence ID" value="RKE93897.1"/>
    <property type="molecule type" value="Genomic_DNA"/>
</dbReference>
<dbReference type="OrthoDB" id="9956826at2"/>
<evidence type="ECO:0000313" key="2">
    <source>
        <dbReference type="EMBL" id="RKE93897.1"/>
    </source>
</evidence>
<comment type="caution">
    <text evidence="2">The sequence shown here is derived from an EMBL/GenBank/DDBJ whole genome shotgun (WGS) entry which is preliminary data.</text>
</comment>
<dbReference type="Proteomes" id="UP000284407">
    <property type="component" value="Unassembled WGS sequence"/>
</dbReference>